<evidence type="ECO:0000313" key="4">
    <source>
        <dbReference type="Proteomes" id="UP000251853"/>
    </source>
</evidence>
<keyword evidence="1" id="KW-0680">Restriction system</keyword>
<dbReference type="GO" id="GO:0009307">
    <property type="term" value="P:DNA restriction-modification system"/>
    <property type="evidence" value="ECO:0007669"/>
    <property type="project" value="UniProtKB-KW"/>
</dbReference>
<dbReference type="PANTHER" id="PTHR30408:SF12">
    <property type="entry name" value="TYPE I RESTRICTION ENZYME MJAVIII SPECIFICITY SUBUNIT"/>
    <property type="match status" value="1"/>
</dbReference>
<gene>
    <name evidence="3" type="ORF">NCTC11224_02791</name>
</gene>
<evidence type="ECO:0000313" key="3">
    <source>
        <dbReference type="EMBL" id="SQB11431.1"/>
    </source>
</evidence>
<dbReference type="EMBL" id="UAVW01000009">
    <property type="protein sequence ID" value="SQB11431.1"/>
    <property type="molecule type" value="Genomic_DNA"/>
</dbReference>
<name>A0A2X2UCQ0_9FIRM</name>
<dbReference type="RefSeq" id="WP_112482092.1">
    <property type="nucleotide sequence ID" value="NZ_JAIWZC010000001.1"/>
</dbReference>
<keyword evidence="2" id="KW-0238">DNA-binding</keyword>
<dbReference type="Gene3D" id="3.90.220.20">
    <property type="entry name" value="DNA methylase specificity domains"/>
    <property type="match status" value="2"/>
</dbReference>
<protein>
    <submittedName>
        <fullName evidence="3">Restriction modification system DNA specificity subunit</fullName>
    </submittedName>
</protein>
<proteinExistence type="predicted"/>
<dbReference type="REBASE" id="380908">
    <property type="entry name" value="S.Ccl11224ORF2792P"/>
</dbReference>
<dbReference type="AlphaFoldDB" id="A0A2X2UCQ0"/>
<evidence type="ECO:0000256" key="2">
    <source>
        <dbReference type="ARBA" id="ARBA00023125"/>
    </source>
</evidence>
<organism evidence="3 4">
    <name type="scientific">Enterocloster clostridioformis</name>
    <dbReference type="NCBI Taxonomy" id="1531"/>
    <lineage>
        <taxon>Bacteria</taxon>
        <taxon>Bacillati</taxon>
        <taxon>Bacillota</taxon>
        <taxon>Clostridia</taxon>
        <taxon>Lachnospirales</taxon>
        <taxon>Lachnospiraceae</taxon>
        <taxon>Enterocloster</taxon>
    </lineage>
</organism>
<dbReference type="GO" id="GO:0003677">
    <property type="term" value="F:DNA binding"/>
    <property type="evidence" value="ECO:0007669"/>
    <property type="project" value="UniProtKB-KW"/>
</dbReference>
<evidence type="ECO:0000256" key="1">
    <source>
        <dbReference type="ARBA" id="ARBA00022747"/>
    </source>
</evidence>
<keyword evidence="4" id="KW-1185">Reference proteome</keyword>
<dbReference type="Proteomes" id="UP000251853">
    <property type="component" value="Unassembled WGS sequence"/>
</dbReference>
<reference evidence="3 4" key="1">
    <citation type="submission" date="2018-06" db="EMBL/GenBank/DDBJ databases">
        <authorList>
            <consortium name="Pathogen Informatics"/>
            <person name="Doyle S."/>
        </authorList>
    </citation>
    <scope>NUCLEOTIDE SEQUENCE [LARGE SCALE GENOMIC DNA]</scope>
    <source>
        <strain evidence="3 4">NCTC11224</strain>
    </source>
</reference>
<dbReference type="InterPro" id="IPR052021">
    <property type="entry name" value="Type-I_RS_S_subunit"/>
</dbReference>
<sequence length="494" mass="55748">MVAGNLAHKMNTAPEIEVHLPESPIKWCSVSLSDMISRGKRLEASVFDVEAKQARESVYKGKYGTVILYGDSGLIETAYYPGWMQRSRLKRIWCDKPYGEGFYLPSQMTDLYPVPEKHISRLADCNMDELRLKENTLLLTRSGTIGNISYVSKTLAGCVFSDDVIRVTFKKEYDLGYVYTYLKSKVGSLILQTNGYGSVITHVEPDHLSEIPVPDAPVGLRQRIHNLIARSYALRDESNEMIDKATSLMIAELHLPAIHEFQKVAAPVSTFDIKLSNMNLRLDASYHVPAVDAIIAHLKENAAEVTTVGDSRISRSVILPGRFKRVYVDEGHGRGFIGGKQLGELDPSNKKYLSLAHHGERIDEQLELHENMTLITRSGTIGKTALVPKHWEHWVASEHIIRVTPANSQIAGYLNIFLASDYGHQLITRFTYGSVVDEIDDDHVRQIPIPLLRNQEMQQQINSLALESNVRRYEAYKLEQEALRIMNVEVIFAK</sequence>
<dbReference type="PANTHER" id="PTHR30408">
    <property type="entry name" value="TYPE-1 RESTRICTION ENZYME ECOKI SPECIFICITY PROTEIN"/>
    <property type="match status" value="1"/>
</dbReference>
<accession>A0A2X2UCQ0</accession>
<dbReference type="SUPFAM" id="SSF116734">
    <property type="entry name" value="DNA methylase specificity domain"/>
    <property type="match status" value="2"/>
</dbReference>
<dbReference type="InterPro" id="IPR044946">
    <property type="entry name" value="Restrct_endonuc_typeI_TRD_sf"/>
</dbReference>